<dbReference type="AlphaFoldDB" id="A0A8S4R543"/>
<accession>A0A8S4R543</accession>
<dbReference type="PRINTS" id="PR00412">
    <property type="entry name" value="EPOXHYDRLASE"/>
</dbReference>
<dbReference type="Proteomes" id="UP000838756">
    <property type="component" value="Unassembled WGS sequence"/>
</dbReference>
<feature type="transmembrane region" description="Helical" evidence="8">
    <location>
        <begin position="28"/>
        <end position="49"/>
    </location>
</feature>
<feature type="active site" description="Proton acceptor" evidence="7">
    <location>
        <position position="458"/>
    </location>
</feature>
<dbReference type="EMBL" id="CAKXAJ010024785">
    <property type="protein sequence ID" value="CAH2230270.1"/>
    <property type="molecule type" value="Genomic_DNA"/>
</dbReference>
<proteinExistence type="inferred from homology"/>
<organism evidence="10 11">
    <name type="scientific">Pararge aegeria aegeria</name>
    <dbReference type="NCBI Taxonomy" id="348720"/>
    <lineage>
        <taxon>Eukaryota</taxon>
        <taxon>Metazoa</taxon>
        <taxon>Ecdysozoa</taxon>
        <taxon>Arthropoda</taxon>
        <taxon>Hexapoda</taxon>
        <taxon>Insecta</taxon>
        <taxon>Pterygota</taxon>
        <taxon>Neoptera</taxon>
        <taxon>Endopterygota</taxon>
        <taxon>Lepidoptera</taxon>
        <taxon>Glossata</taxon>
        <taxon>Ditrysia</taxon>
        <taxon>Papilionoidea</taxon>
        <taxon>Nymphalidae</taxon>
        <taxon>Satyrinae</taxon>
        <taxon>Satyrini</taxon>
        <taxon>Parargina</taxon>
        <taxon>Pararge</taxon>
    </lineage>
</organism>
<dbReference type="EC" id="3.3.2.9" evidence="4"/>
<dbReference type="Gene3D" id="3.40.50.1820">
    <property type="entry name" value="alpha/beta hydrolase"/>
    <property type="match status" value="1"/>
</dbReference>
<evidence type="ECO:0000256" key="2">
    <source>
        <dbReference type="ARBA" id="ARBA00004111"/>
    </source>
</evidence>
<keyword evidence="8" id="KW-1133">Transmembrane helix</keyword>
<comment type="catalytic activity">
    <reaction evidence="1">
        <text>1-(4-methoxyphenyl)-N-methyl-N-[(3-methyloxetan-3-yl)methyl]methanamine + H2O = 2-{[(4-methoxybenzyl)(methyl)amino]methyl}-2-methylpropane-1,3-diol</text>
        <dbReference type="Rhea" id="RHEA:55764"/>
        <dbReference type="ChEBI" id="CHEBI:15377"/>
        <dbReference type="ChEBI" id="CHEBI:139161"/>
        <dbReference type="ChEBI" id="CHEBI:139164"/>
        <dbReference type="EC" id="3.3.2.9"/>
    </reaction>
</comment>
<dbReference type="GO" id="GO:0097176">
    <property type="term" value="P:epoxide metabolic process"/>
    <property type="evidence" value="ECO:0007669"/>
    <property type="project" value="TreeGrafter"/>
</dbReference>
<reference evidence="10" key="1">
    <citation type="submission" date="2022-03" db="EMBL/GenBank/DDBJ databases">
        <authorList>
            <person name="Lindestad O."/>
        </authorList>
    </citation>
    <scope>NUCLEOTIDE SEQUENCE</scope>
</reference>
<feature type="domain" description="Epoxide hydrolase N-terminal" evidence="9">
    <location>
        <begin position="80"/>
        <end position="191"/>
    </location>
</feature>
<keyword evidence="8" id="KW-0472">Membrane</keyword>
<dbReference type="PIRSF" id="PIRSF001112">
    <property type="entry name" value="Epoxide_hydrolase"/>
    <property type="match status" value="1"/>
</dbReference>
<protein>
    <recommendedName>
        <fullName evidence="4">microsomal epoxide hydrolase</fullName>
        <ecNumber evidence="4">3.3.2.9</ecNumber>
    </recommendedName>
</protein>
<keyword evidence="5" id="KW-0058">Aromatic hydrocarbons catabolism</keyword>
<name>A0A8S4R543_9NEOP</name>
<evidence type="ECO:0000256" key="1">
    <source>
        <dbReference type="ARBA" id="ARBA00000221"/>
    </source>
</evidence>
<keyword evidence="6" id="KW-0378">Hydrolase</keyword>
<dbReference type="PANTHER" id="PTHR21661">
    <property type="entry name" value="EPOXIDE HYDROLASE 1-RELATED"/>
    <property type="match status" value="1"/>
</dbReference>
<feature type="active site" description="Nucleophile" evidence="7">
    <location>
        <position position="257"/>
    </location>
</feature>
<comment type="subcellular location">
    <subcellularLocation>
        <location evidence="2">Microsome membrane</location>
        <topology evidence="2">Single-pass membrane protein</topology>
    </subcellularLocation>
</comment>
<comment type="caution">
    <text evidence="10">The sequence shown here is derived from an EMBL/GenBank/DDBJ whole genome shotgun (WGS) entry which is preliminary data.</text>
</comment>
<evidence type="ECO:0000256" key="5">
    <source>
        <dbReference type="ARBA" id="ARBA00022797"/>
    </source>
</evidence>
<sequence length="484" mass="55102">MPPKKNEGSKKKPAVSEGDHEEITVAEILSKTIVGVILLALLYQFYVYIQVSIVAVPALPKFDLNVWWGPNNTKVQDSSIRPYRIVLSDSMQENLRRKFEAYRRATRIKSLNETSEYGINSEVLGQIFAHWQFKYNYREQSKYLNKYSHFKTNVQGLDIHFMRVTPQPTTENVKVLPLLLLHGWPSSVRDFYDIIPLLTTPRSGHDFVFEVIAPSLPGFTYSQGAVRPGLTTYQMAIIIRNLMEKIGVKQFFIHGEDIGSTIGSHIATIFPKQVLGFHTNTPVNLSKLAQLTLFFGAIFPTYTAGDLADKIYPLNDKFNYFLEEFGYLHLQSTKPDTLGIALQDSPLGLGAYIIEKYLLFTNPNNKINQDGGLSTFDKSALIDNVLMYWSTGSITTSLRLYKESINNYDTEESLARIPTQVPTWGLRTKYDVIQQPDFILRWKYPNLIGITNLDVGGHYATFEKPNEVADDIFKAVKHFLTKTK</sequence>
<evidence type="ECO:0000256" key="6">
    <source>
        <dbReference type="ARBA" id="ARBA00022801"/>
    </source>
</evidence>
<evidence type="ECO:0000313" key="11">
    <source>
        <dbReference type="Proteomes" id="UP000838756"/>
    </source>
</evidence>
<evidence type="ECO:0000256" key="7">
    <source>
        <dbReference type="PIRSR" id="PIRSR001112-1"/>
    </source>
</evidence>
<dbReference type="InterPro" id="IPR029058">
    <property type="entry name" value="AB_hydrolase_fold"/>
</dbReference>
<dbReference type="SUPFAM" id="SSF53474">
    <property type="entry name" value="alpha/beta-Hydrolases"/>
    <property type="match status" value="1"/>
</dbReference>
<keyword evidence="11" id="KW-1185">Reference proteome</keyword>
<dbReference type="InterPro" id="IPR000639">
    <property type="entry name" value="Epox_hydrolase-like"/>
</dbReference>
<gene>
    <name evidence="10" type="primary">jg20019</name>
    <name evidence="10" type="ORF">PAEG_LOCUS9519</name>
</gene>
<dbReference type="Pfam" id="PF06441">
    <property type="entry name" value="EHN"/>
    <property type="match status" value="1"/>
</dbReference>
<evidence type="ECO:0000256" key="4">
    <source>
        <dbReference type="ARBA" id="ARBA00012091"/>
    </source>
</evidence>
<evidence type="ECO:0000313" key="10">
    <source>
        <dbReference type="EMBL" id="CAH2230270.1"/>
    </source>
</evidence>
<keyword evidence="8" id="KW-0812">Transmembrane</keyword>
<dbReference type="PANTHER" id="PTHR21661:SF35">
    <property type="entry name" value="EPOXIDE HYDROLASE"/>
    <property type="match status" value="1"/>
</dbReference>
<evidence type="ECO:0000259" key="9">
    <source>
        <dbReference type="Pfam" id="PF06441"/>
    </source>
</evidence>
<dbReference type="GO" id="GO:0033961">
    <property type="term" value="F:cis-stilbene-oxide hydrolase activity"/>
    <property type="evidence" value="ECO:0007669"/>
    <property type="project" value="UniProtKB-EC"/>
</dbReference>
<dbReference type="InterPro" id="IPR016292">
    <property type="entry name" value="Epoxide_hydrolase"/>
</dbReference>
<dbReference type="InterPro" id="IPR010497">
    <property type="entry name" value="Epoxide_hydro_N"/>
</dbReference>
<comment type="similarity">
    <text evidence="3">Belongs to the peptidase S33 family.</text>
</comment>
<dbReference type="OrthoDB" id="7130006at2759"/>
<evidence type="ECO:0000256" key="8">
    <source>
        <dbReference type="SAM" id="Phobius"/>
    </source>
</evidence>
<feature type="active site" description="Proton donor" evidence="7">
    <location>
        <position position="401"/>
    </location>
</feature>
<evidence type="ECO:0000256" key="3">
    <source>
        <dbReference type="ARBA" id="ARBA00010088"/>
    </source>
</evidence>